<accession>A0A330H6U3</accession>
<dbReference type="AlphaFoldDB" id="A0A330H6U3"/>
<dbReference type="Proteomes" id="UP000251558">
    <property type="component" value="Unassembled WGS sequence"/>
</dbReference>
<name>A0A330H6U3_9HYPH</name>
<keyword evidence="2" id="KW-1185">Reference proteome</keyword>
<sequence>MRDIPDQYDDEYVVLIDAKIVVQFEMQRAAGASPEDVKIWFLAEYRREIGQGRDRILLDRAAEVARSIVSS</sequence>
<dbReference type="EMBL" id="QMBP01000024">
    <property type="protein sequence ID" value="RAZ84326.1"/>
    <property type="molecule type" value="Genomic_DNA"/>
</dbReference>
<proteinExistence type="predicted"/>
<gene>
    <name evidence="1" type="ORF">DPM33_31570</name>
</gene>
<organism evidence="1 2">
    <name type="scientific">Mesorhizobium hawassense</name>
    <dbReference type="NCBI Taxonomy" id="1209954"/>
    <lineage>
        <taxon>Bacteria</taxon>
        <taxon>Pseudomonadati</taxon>
        <taxon>Pseudomonadota</taxon>
        <taxon>Alphaproteobacteria</taxon>
        <taxon>Hyphomicrobiales</taxon>
        <taxon>Phyllobacteriaceae</taxon>
        <taxon>Mesorhizobium</taxon>
    </lineage>
</organism>
<evidence type="ECO:0000313" key="2">
    <source>
        <dbReference type="Proteomes" id="UP000251558"/>
    </source>
</evidence>
<reference evidence="1 2" key="2">
    <citation type="submission" date="2018-07" db="EMBL/GenBank/DDBJ databases">
        <title>Diversity of Mesorhizobium strains in Brazil.</title>
        <authorList>
            <person name="Helene L.C.F."/>
            <person name="Dall'Agnol R."/>
            <person name="Delamuta J.R.M."/>
            <person name="Hungria M."/>
        </authorList>
    </citation>
    <scope>NUCLEOTIDE SEQUENCE [LARGE SCALE GENOMIC DNA]</scope>
    <source>
        <strain evidence="1 2">AC99b</strain>
    </source>
</reference>
<comment type="caution">
    <text evidence="1">The sequence shown here is derived from an EMBL/GenBank/DDBJ whole genome shotgun (WGS) entry which is preliminary data.</text>
</comment>
<reference evidence="2" key="1">
    <citation type="submission" date="2018-06" db="EMBL/GenBank/DDBJ databases">
        <authorList>
            <person name="Helene L.C."/>
            <person name="Dall'Agnol R."/>
            <person name="Delamuta J.R."/>
            <person name="Hungria M."/>
        </authorList>
    </citation>
    <scope>NUCLEOTIDE SEQUENCE [LARGE SCALE GENOMIC DNA]</scope>
    <source>
        <strain evidence="2">AC99b</strain>
    </source>
</reference>
<evidence type="ECO:0000313" key="1">
    <source>
        <dbReference type="EMBL" id="RAZ84326.1"/>
    </source>
</evidence>
<protein>
    <submittedName>
        <fullName evidence="1">Uncharacterized protein</fullName>
    </submittedName>
</protein>